<proteinExistence type="predicted"/>
<evidence type="ECO:0000259" key="1">
    <source>
        <dbReference type="Pfam" id="PF13223"/>
    </source>
</evidence>
<accession>F2L9I6</accession>
<dbReference type="AlphaFoldDB" id="F2L9I6"/>
<dbReference type="Proteomes" id="UP000008316">
    <property type="component" value="Chromosome 1"/>
</dbReference>
<dbReference type="HOGENOM" id="CLU_165258_0_0_4"/>
<sequence length="118" mass="13135">MTVFVDDMYLYPIGQFGRMKMSHLVADTHDELLTIVCAIGVNPRWIQHAGTPAEHFDIAIGKRTAAIKAGAIAISYRQCAAMRRRRQVTGSLGSPDDAITWLEAYHANRKKEAPHEDA</sequence>
<dbReference type="InterPro" id="IPR025109">
    <property type="entry name" value="DUF4031"/>
</dbReference>
<evidence type="ECO:0000313" key="2">
    <source>
        <dbReference type="EMBL" id="AEA59749.1"/>
    </source>
</evidence>
<gene>
    <name evidence="2" type="ordered locus">bgla_1g10660</name>
</gene>
<evidence type="ECO:0000313" key="3">
    <source>
        <dbReference type="Proteomes" id="UP000008316"/>
    </source>
</evidence>
<feature type="domain" description="DUF4031" evidence="1">
    <location>
        <begin position="3"/>
        <end position="85"/>
    </location>
</feature>
<protein>
    <recommendedName>
        <fullName evidence="1">DUF4031 domain-containing protein</fullName>
    </recommendedName>
</protein>
<dbReference type="EMBL" id="CP002599">
    <property type="protein sequence ID" value="AEA59749.1"/>
    <property type="molecule type" value="Genomic_DNA"/>
</dbReference>
<keyword evidence="3" id="KW-1185">Reference proteome</keyword>
<name>F2L9I6_BURGS</name>
<dbReference type="STRING" id="999541.bgla_1g10660"/>
<dbReference type="KEGG" id="bgd:bgla_1g10660"/>
<organism evidence="2 3">
    <name type="scientific">Burkholderia gladioli (strain BSR3)</name>
    <dbReference type="NCBI Taxonomy" id="999541"/>
    <lineage>
        <taxon>Bacteria</taxon>
        <taxon>Pseudomonadati</taxon>
        <taxon>Pseudomonadota</taxon>
        <taxon>Betaproteobacteria</taxon>
        <taxon>Burkholderiales</taxon>
        <taxon>Burkholderiaceae</taxon>
        <taxon>Burkholderia</taxon>
    </lineage>
</organism>
<dbReference type="eggNOG" id="ENOG50330I8">
    <property type="taxonomic scope" value="Bacteria"/>
</dbReference>
<dbReference type="RefSeq" id="WP_013697100.1">
    <property type="nucleotide sequence ID" value="NC_015381.1"/>
</dbReference>
<dbReference type="Pfam" id="PF13223">
    <property type="entry name" value="DUF4031"/>
    <property type="match status" value="1"/>
</dbReference>
<reference evidence="2 3" key="1">
    <citation type="journal article" date="2011" name="J. Bacteriol.">
        <title>Complete genome sequence of Burkholderia gladioli BSR3.</title>
        <authorList>
            <person name="Seo Y.S."/>
            <person name="Lim J."/>
            <person name="Choi B.S."/>
            <person name="Kim H."/>
            <person name="Goo E."/>
            <person name="Lee B."/>
            <person name="Lim J.S."/>
            <person name="Choi I.Y."/>
            <person name="Moon J.S."/>
            <person name="Kim J."/>
            <person name="Hwang I."/>
        </authorList>
    </citation>
    <scope>NUCLEOTIDE SEQUENCE [LARGE SCALE GENOMIC DNA]</scope>
    <source>
        <strain evidence="2 3">BSR3</strain>
    </source>
</reference>